<evidence type="ECO:0000256" key="1">
    <source>
        <dbReference type="SAM" id="MobiDB-lite"/>
    </source>
</evidence>
<dbReference type="AlphaFoldDB" id="A0A318HUU3"/>
<evidence type="ECO:0000313" key="3">
    <source>
        <dbReference type="Proteomes" id="UP000247755"/>
    </source>
</evidence>
<name>A0A318HUU3_BURPY</name>
<protein>
    <submittedName>
        <fullName evidence="2">Uncharacterized protein</fullName>
    </submittedName>
</protein>
<feature type="compositionally biased region" description="Polar residues" evidence="1">
    <location>
        <begin position="176"/>
        <end position="199"/>
    </location>
</feature>
<accession>A0A318HUU3</accession>
<comment type="caution">
    <text evidence="2">The sequence shown here is derived from an EMBL/GenBank/DDBJ whole genome shotgun (WGS) entry which is preliminary data.</text>
</comment>
<dbReference type="Proteomes" id="UP000247755">
    <property type="component" value="Unassembled WGS sequence"/>
</dbReference>
<organism evidence="2 3">
    <name type="scientific">Burkholderia pyrrocinia</name>
    <name type="common">Pseudomonas pyrrocinia</name>
    <dbReference type="NCBI Taxonomy" id="60550"/>
    <lineage>
        <taxon>Bacteria</taxon>
        <taxon>Pseudomonadati</taxon>
        <taxon>Pseudomonadota</taxon>
        <taxon>Betaproteobacteria</taxon>
        <taxon>Burkholderiales</taxon>
        <taxon>Burkholderiaceae</taxon>
        <taxon>Burkholderia</taxon>
        <taxon>Burkholderia cepacia complex</taxon>
    </lineage>
</organism>
<dbReference type="EMBL" id="QJJY01000042">
    <property type="protein sequence ID" value="PXX22179.1"/>
    <property type="molecule type" value="Genomic_DNA"/>
</dbReference>
<gene>
    <name evidence="2" type="ORF">NA66_104227</name>
</gene>
<sequence length="199" mass="21828">MHVRSRQVCNTTRCSCQSPPAISTVSPTALSRGLAAASRIRCPPGDADTRSAPVLARPHAVRHAFLVLLQEPIRWPPAAARTGYLVADIETFMKVAREHGADGGGVDMFPDPIGRARVDFRRARTRGHTRRARCRRAARNTRSSIDRISNPQTLFRSVRPACLRASNGRHPGDRIQNLSSHPWDLSTSAAPNSCPDSPR</sequence>
<proteinExistence type="predicted"/>
<feature type="region of interest" description="Disordered" evidence="1">
    <location>
        <begin position="165"/>
        <end position="199"/>
    </location>
</feature>
<reference evidence="2 3" key="1">
    <citation type="submission" date="2018-05" db="EMBL/GenBank/DDBJ databases">
        <title>Comparative genomics of bacterial root endophytes of switchgrass collected from native prairies over two seasons.</title>
        <authorList>
            <person name="Tang Y."/>
        </authorList>
    </citation>
    <scope>NUCLEOTIDE SEQUENCE [LARGE SCALE GENOMIC DNA]</scope>
    <source>
        <strain evidence="2 3">NFIX32</strain>
    </source>
</reference>
<evidence type="ECO:0000313" key="2">
    <source>
        <dbReference type="EMBL" id="PXX22179.1"/>
    </source>
</evidence>